<evidence type="ECO:0000259" key="5">
    <source>
        <dbReference type="Pfam" id="PF00884"/>
    </source>
</evidence>
<keyword evidence="4" id="KW-0106">Calcium</keyword>
<feature type="domain" description="Sulfatase N-terminal" evidence="5">
    <location>
        <begin position="22"/>
        <end position="393"/>
    </location>
</feature>
<evidence type="ECO:0000313" key="7">
    <source>
        <dbReference type="Proteomes" id="UP000219559"/>
    </source>
</evidence>
<dbReference type="RefSeq" id="WP_097442296.1">
    <property type="nucleotide sequence ID" value="NZ_NBWU01000001.1"/>
</dbReference>
<evidence type="ECO:0000256" key="2">
    <source>
        <dbReference type="ARBA" id="ARBA00022723"/>
    </source>
</evidence>
<keyword evidence="7" id="KW-1185">Reference proteome</keyword>
<dbReference type="Pfam" id="PF00884">
    <property type="entry name" value="Sulfatase"/>
    <property type="match status" value="1"/>
</dbReference>
<accession>A0A2A4GFL1</accession>
<evidence type="ECO:0000256" key="1">
    <source>
        <dbReference type="ARBA" id="ARBA00008779"/>
    </source>
</evidence>
<protein>
    <submittedName>
        <fullName evidence="6">N-acetylgalactosamine-6-sulfatase</fullName>
    </submittedName>
</protein>
<dbReference type="EMBL" id="NBWU01000001">
    <property type="protein sequence ID" value="PCE66768.1"/>
    <property type="molecule type" value="Genomic_DNA"/>
</dbReference>
<dbReference type="InterPro" id="IPR017850">
    <property type="entry name" value="Alkaline_phosphatase_core_sf"/>
</dbReference>
<comment type="similarity">
    <text evidence="1">Belongs to the sulfatase family.</text>
</comment>
<dbReference type="GO" id="GO:0046872">
    <property type="term" value="F:metal ion binding"/>
    <property type="evidence" value="ECO:0007669"/>
    <property type="project" value="UniProtKB-KW"/>
</dbReference>
<evidence type="ECO:0000256" key="4">
    <source>
        <dbReference type="ARBA" id="ARBA00022837"/>
    </source>
</evidence>
<dbReference type="InterPro" id="IPR024607">
    <property type="entry name" value="Sulfatase_CS"/>
</dbReference>
<dbReference type="SUPFAM" id="SSF53649">
    <property type="entry name" value="Alkaline phosphatase-like"/>
    <property type="match status" value="1"/>
</dbReference>
<evidence type="ECO:0000256" key="3">
    <source>
        <dbReference type="ARBA" id="ARBA00022801"/>
    </source>
</evidence>
<proteinExistence type="inferred from homology"/>
<dbReference type="Gene3D" id="3.40.720.10">
    <property type="entry name" value="Alkaline Phosphatase, subunit A"/>
    <property type="match status" value="1"/>
</dbReference>
<comment type="caution">
    <text evidence="6">The sequence shown here is derived from an EMBL/GenBank/DDBJ whole genome shotgun (WGS) entry which is preliminary data.</text>
</comment>
<gene>
    <name evidence="6" type="ORF">B7P33_02360</name>
</gene>
<organism evidence="6 7">
    <name type="scientific">Sediminicola luteus</name>
    <dbReference type="NCBI Taxonomy" id="319238"/>
    <lineage>
        <taxon>Bacteria</taxon>
        <taxon>Pseudomonadati</taxon>
        <taxon>Bacteroidota</taxon>
        <taxon>Flavobacteriia</taxon>
        <taxon>Flavobacteriales</taxon>
        <taxon>Flavobacteriaceae</taxon>
        <taxon>Sediminicola</taxon>
    </lineage>
</organism>
<dbReference type="CDD" id="cd16145">
    <property type="entry name" value="ARS_like"/>
    <property type="match status" value="1"/>
</dbReference>
<dbReference type="PANTHER" id="PTHR42693">
    <property type="entry name" value="ARYLSULFATASE FAMILY MEMBER"/>
    <property type="match status" value="1"/>
</dbReference>
<dbReference type="PROSITE" id="PS00523">
    <property type="entry name" value="SULFATASE_1"/>
    <property type="match status" value="1"/>
</dbReference>
<dbReference type="PANTHER" id="PTHR42693:SF53">
    <property type="entry name" value="ENDO-4-O-SULFATASE"/>
    <property type="match status" value="1"/>
</dbReference>
<dbReference type="Proteomes" id="UP000219559">
    <property type="component" value="Unassembled WGS sequence"/>
</dbReference>
<dbReference type="InterPro" id="IPR050738">
    <property type="entry name" value="Sulfatase"/>
</dbReference>
<keyword evidence="3" id="KW-0378">Hydrolase</keyword>
<dbReference type="Gene3D" id="3.30.1120.10">
    <property type="match status" value="1"/>
</dbReference>
<sequence>MRILLLLLPCLLLGQLNPQQRPNIIYFLADDLGYGEIGVYGQEKIQTPNMDALAAEGMLFTQHYSAAPVCAPARCMFLTGKHAGNAYVRSNDEWRERGEVWDFAAVSKDPKLEGQRPMPQSTVTVAKLLQKAGYDTSIFGKWGLGGPTTHSVPTRMGFDYFYGYNCQRQAHNLYPLHLWENEDKVALNNALVQPHTGLDKGADPNLSASYARFTQPDYAPTLIHDKAVSYLKRKRDKPFFMYYASPLPHVPLQAPESWVAGYQDKIPETGPYLGKSYFPNQTPRATYAAMISYLDWQLGDLIRVLKETGAYENTIIFVTSDNGPTYTGGVDYEYFESSKPFTNGRGRTKGSVYEGGLRVPLIVSWPGKVENGSTSDHVSVFYDMMPTFCELAQTQVPQDTDGVSLLPTLLGEKQAQHDFLYWEFTGYKGQQAVRMGKWKAVRQKIQEGVLRTELYDLEEDILEQHDVSQNHPEIVAQIERFMQQEHTQAPNPKFRMKALGDSME</sequence>
<dbReference type="InterPro" id="IPR000917">
    <property type="entry name" value="Sulfatase_N"/>
</dbReference>
<reference evidence="6 7" key="1">
    <citation type="submission" date="2017-04" db="EMBL/GenBank/DDBJ databases">
        <title>A new member of the family Flavobacteriaceae isolated from ascidians.</title>
        <authorList>
            <person name="Chen L."/>
        </authorList>
    </citation>
    <scope>NUCLEOTIDE SEQUENCE [LARGE SCALE GENOMIC DNA]</scope>
    <source>
        <strain evidence="6 7">HQA918</strain>
    </source>
</reference>
<name>A0A2A4GFL1_9FLAO</name>
<keyword evidence="2" id="KW-0479">Metal-binding</keyword>
<dbReference type="OrthoDB" id="9765065at2"/>
<dbReference type="GO" id="GO:0004065">
    <property type="term" value="F:arylsulfatase activity"/>
    <property type="evidence" value="ECO:0007669"/>
    <property type="project" value="TreeGrafter"/>
</dbReference>
<dbReference type="AlphaFoldDB" id="A0A2A4GFL1"/>
<evidence type="ECO:0000313" key="6">
    <source>
        <dbReference type="EMBL" id="PCE66768.1"/>
    </source>
</evidence>